<dbReference type="KEGG" id="mbd:MEBOL_001024"/>
<evidence type="ECO:0000313" key="1">
    <source>
        <dbReference type="EMBL" id="ATB27580.1"/>
    </source>
</evidence>
<gene>
    <name evidence="1" type="ORF">MEBOL_001024</name>
</gene>
<reference evidence="1 2" key="1">
    <citation type="submission" date="2017-06" db="EMBL/GenBank/DDBJ databases">
        <authorList>
            <person name="Kim H.J."/>
            <person name="Triplett B.A."/>
        </authorList>
    </citation>
    <scope>NUCLEOTIDE SEQUENCE [LARGE SCALE GENOMIC DNA]</scope>
    <source>
        <strain evidence="1 2">DSM 14713</strain>
    </source>
</reference>
<keyword evidence="2" id="KW-1185">Reference proteome</keyword>
<evidence type="ECO:0000313" key="2">
    <source>
        <dbReference type="Proteomes" id="UP000217289"/>
    </source>
</evidence>
<dbReference type="Proteomes" id="UP000217289">
    <property type="component" value="Chromosome"/>
</dbReference>
<dbReference type="RefSeq" id="WP_245919470.1">
    <property type="nucleotide sequence ID" value="NZ_CP022163.1"/>
</dbReference>
<sequence>MKLLPLLLVPLTVLAQERGPARASAPSTSEPTLSLLEPSAEGCEWVRFQPLTQARQVLARLAAGCQGGATALSHDGRRGAVRFWRGAVSAPVTGRPTFPEPFPSPAFRDRLFLVDVNAGTAQELALPGSGELVEFGFDATGRLLGLTLQRLTPEQERAGGVEFNGARISFELDGRGRPLLAHAFVWRDGAWSHQDMKATTEAAGTRVLALRATLGERSSRALDPRFEPVEIESDALLDQLHPLTPEQPDGEWSLLVNGGTTLAIWGVPYGEQALATGLLRKVERGKALALPGFDYRANDLTRLQTQGAFLLLSLADSGGHPRLYRGRKLLWRSESARAVTIWPR</sequence>
<name>A0A250I8P8_9BACT</name>
<accession>A0A250I8P8</accession>
<organism evidence="1 2">
    <name type="scientific">Melittangium boletus DSM 14713</name>
    <dbReference type="NCBI Taxonomy" id="1294270"/>
    <lineage>
        <taxon>Bacteria</taxon>
        <taxon>Pseudomonadati</taxon>
        <taxon>Myxococcota</taxon>
        <taxon>Myxococcia</taxon>
        <taxon>Myxococcales</taxon>
        <taxon>Cystobacterineae</taxon>
        <taxon>Archangiaceae</taxon>
        <taxon>Melittangium</taxon>
    </lineage>
</organism>
<dbReference type="AlphaFoldDB" id="A0A250I8P8"/>
<proteinExistence type="predicted"/>
<dbReference type="EMBL" id="CP022163">
    <property type="protein sequence ID" value="ATB27580.1"/>
    <property type="molecule type" value="Genomic_DNA"/>
</dbReference>
<protein>
    <submittedName>
        <fullName evidence="1">Uncharacterized protein</fullName>
    </submittedName>
</protein>